<comment type="pathway">
    <text evidence="1 5 6">Protein modification; protein lipoylation via endogenous pathway; protein N(6)-(lipoyl)lysine from octanoyl-[acyl-carrier-protein]: step 1/2.</text>
</comment>
<feature type="site" description="Lowers pKa of active site Cys" evidence="5 9">
    <location>
        <position position="140"/>
    </location>
</feature>
<evidence type="ECO:0000256" key="1">
    <source>
        <dbReference type="ARBA" id="ARBA00004821"/>
    </source>
</evidence>
<dbReference type="PROSITE" id="PS01313">
    <property type="entry name" value="LIPB"/>
    <property type="match status" value="1"/>
</dbReference>
<feature type="binding site" evidence="5 8">
    <location>
        <begin position="156"/>
        <end position="158"/>
    </location>
    <ligand>
        <name>substrate</name>
    </ligand>
</feature>
<comment type="caution">
    <text evidence="11">The sequence shown here is derived from an EMBL/GenBank/DDBJ whole genome shotgun (WGS) entry which is preliminary data.</text>
</comment>
<dbReference type="PANTHER" id="PTHR10993">
    <property type="entry name" value="OCTANOYLTRANSFERASE"/>
    <property type="match status" value="1"/>
</dbReference>
<comment type="catalytic activity">
    <reaction evidence="5 6">
        <text>octanoyl-[ACP] + L-lysyl-[protein] = N(6)-octanoyl-L-lysyl-[protein] + holo-[ACP] + H(+)</text>
        <dbReference type="Rhea" id="RHEA:17665"/>
        <dbReference type="Rhea" id="RHEA-COMP:9636"/>
        <dbReference type="Rhea" id="RHEA-COMP:9685"/>
        <dbReference type="Rhea" id="RHEA-COMP:9752"/>
        <dbReference type="Rhea" id="RHEA-COMP:9928"/>
        <dbReference type="ChEBI" id="CHEBI:15378"/>
        <dbReference type="ChEBI" id="CHEBI:29969"/>
        <dbReference type="ChEBI" id="CHEBI:64479"/>
        <dbReference type="ChEBI" id="CHEBI:78463"/>
        <dbReference type="ChEBI" id="CHEBI:78809"/>
        <dbReference type="EC" id="2.3.1.181"/>
    </reaction>
</comment>
<evidence type="ECO:0000256" key="6">
    <source>
        <dbReference type="PIRNR" id="PIRNR016262"/>
    </source>
</evidence>
<feature type="binding site" evidence="5 8">
    <location>
        <begin position="72"/>
        <end position="79"/>
    </location>
    <ligand>
        <name>substrate</name>
    </ligand>
</feature>
<keyword evidence="11" id="KW-0436">Ligase</keyword>
<keyword evidence="2 5" id="KW-0808">Transferase</keyword>
<dbReference type="GO" id="GO:0005737">
    <property type="term" value="C:cytoplasm"/>
    <property type="evidence" value="ECO:0007669"/>
    <property type="project" value="UniProtKB-SubCell"/>
</dbReference>
<name>A0A255YEK8_9SPHN</name>
<dbReference type="NCBIfam" id="NF010921">
    <property type="entry name" value="PRK14341.1"/>
    <property type="match status" value="1"/>
</dbReference>
<protein>
    <recommendedName>
        <fullName evidence="5 6">Octanoyltransferase</fullName>
        <ecNumber evidence="5 6">2.3.1.181</ecNumber>
    </recommendedName>
    <alternativeName>
        <fullName evidence="5">Lipoate-protein ligase B</fullName>
    </alternativeName>
    <alternativeName>
        <fullName evidence="5">Lipoyl/octanoyl transferase</fullName>
    </alternativeName>
    <alternativeName>
        <fullName evidence="5">Octanoyl-[acyl-carrier-protein]-protein N-octanoyltransferase</fullName>
    </alternativeName>
</protein>
<evidence type="ECO:0000313" key="11">
    <source>
        <dbReference type="EMBL" id="OYQ27687.1"/>
    </source>
</evidence>
<dbReference type="AlphaFoldDB" id="A0A255YEK8"/>
<feature type="active site" description="Acyl-thioester intermediate" evidence="5 7">
    <location>
        <position position="174"/>
    </location>
</feature>
<feature type="binding site" evidence="5 8">
    <location>
        <begin position="143"/>
        <end position="145"/>
    </location>
    <ligand>
        <name>substrate</name>
    </ligand>
</feature>
<proteinExistence type="inferred from homology"/>
<dbReference type="Gene3D" id="3.30.930.10">
    <property type="entry name" value="Bira Bifunctional Protein, Domain 2"/>
    <property type="match status" value="1"/>
</dbReference>
<comment type="function">
    <text evidence="4 5 6">Catalyzes the transfer of endogenously produced octanoic acid from octanoyl-acyl-carrier-protein onto the lipoyl domains of lipoate-dependent enzymes. Lipoyl-ACP can also act as a substrate although octanoyl-ACP is likely to be the physiological substrate.</text>
</comment>
<dbReference type="Pfam" id="PF21948">
    <property type="entry name" value="LplA-B_cat"/>
    <property type="match status" value="1"/>
</dbReference>
<evidence type="ECO:0000256" key="5">
    <source>
        <dbReference type="HAMAP-Rule" id="MF_00013"/>
    </source>
</evidence>
<evidence type="ECO:0000256" key="8">
    <source>
        <dbReference type="PIRSR" id="PIRSR016262-2"/>
    </source>
</evidence>
<evidence type="ECO:0000259" key="10">
    <source>
        <dbReference type="PROSITE" id="PS51733"/>
    </source>
</evidence>
<dbReference type="Proteomes" id="UP000216991">
    <property type="component" value="Unassembled WGS sequence"/>
</dbReference>
<evidence type="ECO:0000256" key="3">
    <source>
        <dbReference type="ARBA" id="ARBA00023315"/>
    </source>
</evidence>
<comment type="similarity">
    <text evidence="5 6">Belongs to the LipB family.</text>
</comment>
<dbReference type="InterPro" id="IPR045864">
    <property type="entry name" value="aa-tRNA-synth_II/BPL/LPL"/>
</dbReference>
<dbReference type="GO" id="GO:0033819">
    <property type="term" value="F:lipoyl(octanoyl) transferase activity"/>
    <property type="evidence" value="ECO:0007669"/>
    <property type="project" value="UniProtKB-EC"/>
</dbReference>
<dbReference type="OrthoDB" id="9787061at2"/>
<dbReference type="InterPro" id="IPR000544">
    <property type="entry name" value="Octanoyltransferase"/>
</dbReference>
<dbReference type="InterPro" id="IPR004143">
    <property type="entry name" value="BPL_LPL_catalytic"/>
</dbReference>
<keyword evidence="12" id="KW-1185">Reference proteome</keyword>
<evidence type="ECO:0000256" key="4">
    <source>
        <dbReference type="ARBA" id="ARBA00024732"/>
    </source>
</evidence>
<evidence type="ECO:0000256" key="9">
    <source>
        <dbReference type="PIRSR" id="PIRSR016262-3"/>
    </source>
</evidence>
<dbReference type="EC" id="2.3.1.181" evidence="5 6"/>
<dbReference type="UniPathway" id="UPA00538">
    <property type="reaction ID" value="UER00592"/>
</dbReference>
<organism evidence="11 12">
    <name type="scientific">Sandarakinorhabdus cyanobacteriorum</name>
    <dbReference type="NCBI Taxonomy" id="1981098"/>
    <lineage>
        <taxon>Bacteria</taxon>
        <taxon>Pseudomonadati</taxon>
        <taxon>Pseudomonadota</taxon>
        <taxon>Alphaproteobacteria</taxon>
        <taxon>Sphingomonadales</taxon>
        <taxon>Sphingosinicellaceae</taxon>
        <taxon>Sandarakinorhabdus</taxon>
    </lineage>
</organism>
<dbReference type="SUPFAM" id="SSF55681">
    <property type="entry name" value="Class II aaRS and biotin synthetases"/>
    <property type="match status" value="1"/>
</dbReference>
<reference evidence="11 12" key="1">
    <citation type="submission" date="2017-07" db="EMBL/GenBank/DDBJ databases">
        <title>Sandarakinorhabdus cyanobacteriorum sp. nov., a novel bacterium isolated from cyanobacterial aggregates in a eutrophic lake.</title>
        <authorList>
            <person name="Cai H."/>
        </authorList>
    </citation>
    <scope>NUCLEOTIDE SEQUENCE [LARGE SCALE GENOMIC DNA]</scope>
    <source>
        <strain evidence="11 12">TH057</strain>
    </source>
</reference>
<dbReference type="InterPro" id="IPR020605">
    <property type="entry name" value="Octanoyltransferase_CS"/>
</dbReference>
<dbReference type="GO" id="GO:0016874">
    <property type="term" value="F:ligase activity"/>
    <property type="evidence" value="ECO:0007669"/>
    <property type="project" value="UniProtKB-KW"/>
</dbReference>
<dbReference type="PANTHER" id="PTHR10993:SF7">
    <property type="entry name" value="LIPOYLTRANSFERASE 2, MITOCHONDRIAL-RELATED"/>
    <property type="match status" value="1"/>
</dbReference>
<comment type="miscellaneous">
    <text evidence="5">In the reaction, the free carboxyl group of octanoic acid is attached via an amide linkage to the epsilon-amino group of a specific lysine residue of lipoyl domains of lipoate-dependent enzymes.</text>
</comment>
<dbReference type="PIRSF" id="PIRSF016262">
    <property type="entry name" value="LPLase"/>
    <property type="match status" value="1"/>
</dbReference>
<dbReference type="NCBIfam" id="TIGR00214">
    <property type="entry name" value="lipB"/>
    <property type="match status" value="1"/>
</dbReference>
<dbReference type="RefSeq" id="WP_094473998.1">
    <property type="nucleotide sequence ID" value="NZ_NOXT01000113.1"/>
</dbReference>
<keyword evidence="3 5" id="KW-0012">Acyltransferase</keyword>
<dbReference type="EMBL" id="NOXT01000113">
    <property type="protein sequence ID" value="OYQ27687.1"/>
    <property type="molecule type" value="Genomic_DNA"/>
</dbReference>
<gene>
    <name evidence="5" type="primary">lipB</name>
    <name evidence="11" type="ORF">CHU93_10520</name>
</gene>
<dbReference type="CDD" id="cd16444">
    <property type="entry name" value="LipB"/>
    <property type="match status" value="1"/>
</dbReference>
<comment type="subcellular location">
    <subcellularLocation>
        <location evidence="5">Cytoplasm</location>
    </subcellularLocation>
</comment>
<dbReference type="NCBIfam" id="NF010925">
    <property type="entry name" value="PRK14345.1"/>
    <property type="match status" value="1"/>
</dbReference>
<feature type="domain" description="BPL/LPL catalytic" evidence="10">
    <location>
        <begin position="33"/>
        <end position="211"/>
    </location>
</feature>
<evidence type="ECO:0000256" key="7">
    <source>
        <dbReference type="PIRSR" id="PIRSR016262-1"/>
    </source>
</evidence>
<sequence length="212" mass="23000">MIPDLVWEVADGLTDYPAALARMQELAAAIRAGTEPERIWLVEHPPLYTAGTSADPAELVDPARLPVFEAGRGGRYTYHGPGQRTVYVMLDLAARGRDVRRFVASLEQWLIAALGDFGITAHIIPGKIGVWVDGKRGLAKIGAIGIRVQRWVSFHGISLNVDPELADFEGIIPCGLSDPVTSLRAEGSNATMMQLDAALRRHLPAMLSRLAI</sequence>
<keyword evidence="5" id="KW-0963">Cytoplasm</keyword>
<dbReference type="PROSITE" id="PS51733">
    <property type="entry name" value="BPL_LPL_CATALYTIC"/>
    <property type="match status" value="1"/>
</dbReference>
<evidence type="ECO:0000313" key="12">
    <source>
        <dbReference type="Proteomes" id="UP000216991"/>
    </source>
</evidence>
<dbReference type="GO" id="GO:0009249">
    <property type="term" value="P:protein lipoylation"/>
    <property type="evidence" value="ECO:0007669"/>
    <property type="project" value="InterPro"/>
</dbReference>
<dbReference type="HAMAP" id="MF_00013">
    <property type="entry name" value="LipB"/>
    <property type="match status" value="1"/>
</dbReference>
<evidence type="ECO:0000256" key="2">
    <source>
        <dbReference type="ARBA" id="ARBA00022679"/>
    </source>
</evidence>
<accession>A0A255YEK8</accession>